<evidence type="ECO:0000256" key="6">
    <source>
        <dbReference type="ARBA" id="ARBA00023136"/>
    </source>
</evidence>
<proteinExistence type="inferred from homology"/>
<comment type="similarity">
    <text evidence="2 7">Belongs to the derlin family.</text>
</comment>
<feature type="transmembrane region" description="Helical" evidence="7">
    <location>
        <begin position="53"/>
        <end position="76"/>
    </location>
</feature>
<sequence length="262" mass="29395">MGDLMDSYWRLPPISRNIATTVFVLSACLHSGIISGRWFYFNWHFLIKPIPDIWRFPMSFLITLPKLSILLDPYFLYSYLSQLEVGNPRFPRREDLIWYLFFVSTIIVIFDQCIGYRLGSYLQALILALAYTCTQDQRGAKANFLFITIPAQLVPYSMMVVTLLSIGYHVAFLQLGGLFAAHLYDFLTRLWPEFGGGYNLAPTPGFLSRLVAQPGRSAENRGFGVVFRSTGSGNSGSSTGASTGLLPDSWKTRGRGTRLGGD</sequence>
<protein>
    <recommendedName>
        <fullName evidence="7">Derlin</fullName>
    </recommendedName>
</protein>
<evidence type="ECO:0000256" key="7">
    <source>
        <dbReference type="RuleBase" id="RU363059"/>
    </source>
</evidence>
<accession>A0ABP0DDA8</accession>
<comment type="function">
    <text evidence="7">May be involved in the degradation of misfolded endoplasmic reticulum (ER) luminal proteins.</text>
</comment>
<evidence type="ECO:0000256" key="8">
    <source>
        <dbReference type="SAM" id="MobiDB-lite"/>
    </source>
</evidence>
<evidence type="ECO:0000256" key="5">
    <source>
        <dbReference type="ARBA" id="ARBA00022989"/>
    </source>
</evidence>
<feature type="transmembrane region" description="Helical" evidence="7">
    <location>
        <begin position="96"/>
        <end position="119"/>
    </location>
</feature>
<keyword evidence="4 7" id="KW-0256">Endoplasmic reticulum</keyword>
<dbReference type="Proteomes" id="UP001642501">
    <property type="component" value="Unassembled WGS sequence"/>
</dbReference>
<feature type="transmembrane region" description="Helical" evidence="7">
    <location>
        <begin position="20"/>
        <end position="41"/>
    </location>
</feature>
<feature type="region of interest" description="Disordered" evidence="8">
    <location>
        <begin position="229"/>
        <end position="262"/>
    </location>
</feature>
<keyword evidence="6 7" id="KW-0472">Membrane</keyword>
<comment type="caution">
    <text evidence="9">The sequence shown here is derived from an EMBL/GenBank/DDBJ whole genome shotgun (WGS) entry which is preliminary data.</text>
</comment>
<reference evidence="9 10" key="1">
    <citation type="submission" date="2024-01" db="EMBL/GenBank/DDBJ databases">
        <authorList>
            <person name="Allen C."/>
            <person name="Tagirdzhanova G."/>
        </authorList>
    </citation>
    <scope>NUCLEOTIDE SEQUENCE [LARGE SCALE GENOMIC DNA]</scope>
    <source>
        <strain evidence="9 10">CBS 573.63</strain>
    </source>
</reference>
<dbReference type="PANTHER" id="PTHR11009">
    <property type="entry name" value="DER1-LIKE PROTEIN, DERLIN"/>
    <property type="match status" value="1"/>
</dbReference>
<evidence type="ECO:0000313" key="9">
    <source>
        <dbReference type="EMBL" id="CAK7264886.1"/>
    </source>
</evidence>
<keyword evidence="3 7" id="KW-0812">Transmembrane</keyword>
<feature type="transmembrane region" description="Helical" evidence="7">
    <location>
        <begin position="166"/>
        <end position="184"/>
    </location>
</feature>
<evidence type="ECO:0000313" key="10">
    <source>
        <dbReference type="Proteomes" id="UP001642501"/>
    </source>
</evidence>
<keyword evidence="10" id="KW-1185">Reference proteome</keyword>
<organism evidence="9 10">
    <name type="scientific">Sporothrix epigloea</name>
    <dbReference type="NCBI Taxonomy" id="1892477"/>
    <lineage>
        <taxon>Eukaryota</taxon>
        <taxon>Fungi</taxon>
        <taxon>Dikarya</taxon>
        <taxon>Ascomycota</taxon>
        <taxon>Pezizomycotina</taxon>
        <taxon>Sordariomycetes</taxon>
        <taxon>Sordariomycetidae</taxon>
        <taxon>Ophiostomatales</taxon>
        <taxon>Ophiostomataceae</taxon>
        <taxon>Sporothrix</taxon>
    </lineage>
</organism>
<evidence type="ECO:0000256" key="2">
    <source>
        <dbReference type="ARBA" id="ARBA00008917"/>
    </source>
</evidence>
<evidence type="ECO:0000256" key="1">
    <source>
        <dbReference type="ARBA" id="ARBA00004477"/>
    </source>
</evidence>
<dbReference type="InterPro" id="IPR007599">
    <property type="entry name" value="DER1"/>
</dbReference>
<comment type="subcellular location">
    <subcellularLocation>
        <location evidence="1 7">Endoplasmic reticulum membrane</location>
        <topology evidence="1 7">Multi-pass membrane protein</topology>
    </subcellularLocation>
</comment>
<keyword evidence="5 7" id="KW-1133">Transmembrane helix</keyword>
<evidence type="ECO:0000256" key="3">
    <source>
        <dbReference type="ARBA" id="ARBA00022692"/>
    </source>
</evidence>
<dbReference type="EMBL" id="CAWUOM010000013">
    <property type="protein sequence ID" value="CAK7264886.1"/>
    <property type="molecule type" value="Genomic_DNA"/>
</dbReference>
<gene>
    <name evidence="9" type="ORF">SEPCBS57363_001302</name>
</gene>
<evidence type="ECO:0000256" key="4">
    <source>
        <dbReference type="ARBA" id="ARBA00022824"/>
    </source>
</evidence>
<dbReference type="Pfam" id="PF04511">
    <property type="entry name" value="DER1"/>
    <property type="match status" value="1"/>
</dbReference>
<feature type="compositionally biased region" description="Low complexity" evidence="8">
    <location>
        <begin position="229"/>
        <end position="244"/>
    </location>
</feature>
<name>A0ABP0DDA8_9PEZI</name>